<evidence type="ECO:0000256" key="1">
    <source>
        <dbReference type="SAM" id="Phobius"/>
    </source>
</evidence>
<organism evidence="2 3">
    <name type="scientific">Sphingobium terrigena</name>
    <dbReference type="NCBI Taxonomy" id="2304063"/>
    <lineage>
        <taxon>Bacteria</taxon>
        <taxon>Pseudomonadati</taxon>
        <taxon>Pseudomonadota</taxon>
        <taxon>Alphaproteobacteria</taxon>
        <taxon>Sphingomonadales</taxon>
        <taxon>Sphingomonadaceae</taxon>
        <taxon>Sphingobium</taxon>
    </lineage>
</organism>
<keyword evidence="1" id="KW-0812">Transmembrane</keyword>
<dbReference type="Proteomes" id="UP000283469">
    <property type="component" value="Unassembled WGS sequence"/>
</dbReference>
<dbReference type="OrthoDB" id="128751at2"/>
<dbReference type="RefSeq" id="WP_119750106.1">
    <property type="nucleotide sequence ID" value="NZ_QVRA01000036.1"/>
</dbReference>
<evidence type="ECO:0000313" key="2">
    <source>
        <dbReference type="EMBL" id="RJG52017.1"/>
    </source>
</evidence>
<keyword evidence="1" id="KW-0472">Membrane</keyword>
<gene>
    <name evidence="2" type="ORF">D0Z70_22095</name>
</gene>
<sequence length="227" mass="24828">MTETEKITVGGLIGALALIVPAFLFHSAPRFPGSLSGGMFGIAAAVLFLLLLIYTAVKRQPWVKDRTKGFVSLAALLSFHVYAGVIGALLGIIHSGHKFQSPLGISLVVSMLAVVVSGFIGRYYLAQVGQDLRFQQKELKLLRDRYDSLATTSAIWTLDSVVDTSGMRLDQLLGAISDLEFAITARDTIKRTLARWTIFHVAVAIVMYGLLALHIWGSVYYGLRWLS</sequence>
<comment type="caution">
    <text evidence="2">The sequence shown here is derived from an EMBL/GenBank/DDBJ whole genome shotgun (WGS) entry which is preliminary data.</text>
</comment>
<accession>A0A418YLN3</accession>
<protein>
    <submittedName>
        <fullName evidence="2">Iron reductase</fullName>
    </submittedName>
</protein>
<dbReference type="EMBL" id="QVRA01000036">
    <property type="protein sequence ID" value="RJG52017.1"/>
    <property type="molecule type" value="Genomic_DNA"/>
</dbReference>
<feature type="transmembrane region" description="Helical" evidence="1">
    <location>
        <begin position="7"/>
        <end position="25"/>
    </location>
</feature>
<feature type="transmembrane region" description="Helical" evidence="1">
    <location>
        <begin position="37"/>
        <end position="57"/>
    </location>
</feature>
<keyword evidence="1" id="KW-1133">Transmembrane helix</keyword>
<evidence type="ECO:0000313" key="3">
    <source>
        <dbReference type="Proteomes" id="UP000283469"/>
    </source>
</evidence>
<feature type="transmembrane region" description="Helical" evidence="1">
    <location>
        <begin position="69"/>
        <end position="93"/>
    </location>
</feature>
<feature type="transmembrane region" description="Helical" evidence="1">
    <location>
        <begin position="196"/>
        <end position="217"/>
    </location>
</feature>
<name>A0A418YLN3_9SPHN</name>
<proteinExistence type="predicted"/>
<reference evidence="2 3" key="1">
    <citation type="submission" date="2018-08" db="EMBL/GenBank/DDBJ databases">
        <title>Sphingobium sp. EO9.</title>
        <authorList>
            <person name="Park Y."/>
            <person name="Kim K.H."/>
            <person name="Jeon C.O."/>
        </authorList>
    </citation>
    <scope>NUCLEOTIDE SEQUENCE [LARGE SCALE GENOMIC DNA]</scope>
    <source>
        <strain evidence="2 3">EO9</strain>
    </source>
</reference>
<dbReference type="AlphaFoldDB" id="A0A418YLN3"/>
<keyword evidence="3" id="KW-1185">Reference proteome</keyword>
<feature type="transmembrane region" description="Helical" evidence="1">
    <location>
        <begin position="105"/>
        <end position="125"/>
    </location>
</feature>